<dbReference type="InterPro" id="IPR050208">
    <property type="entry name" value="MHC_class-I_related"/>
</dbReference>
<evidence type="ECO:0000256" key="6">
    <source>
        <dbReference type="ARBA" id="ARBA00022989"/>
    </source>
</evidence>
<dbReference type="PROSITE" id="PS00290">
    <property type="entry name" value="IG_MHC"/>
    <property type="match status" value="1"/>
</dbReference>
<keyword evidence="6 10" id="KW-1133">Transmembrane helix</keyword>
<keyword evidence="7 10" id="KW-0472">Membrane</keyword>
<dbReference type="PANTHER" id="PTHR16675:SF242">
    <property type="entry name" value="MAJOR HISTOCOMPATIBILITY COMPLEX CLASS I-RELATED GENE PROTEIN"/>
    <property type="match status" value="1"/>
</dbReference>
<evidence type="ECO:0000256" key="9">
    <source>
        <dbReference type="ARBA" id="ARBA00023180"/>
    </source>
</evidence>
<comment type="caution">
    <text evidence="12">The sequence shown here is derived from an EMBL/GenBank/DDBJ whole genome shotgun (WGS) entry which is preliminary data.</text>
</comment>
<comment type="subcellular location">
    <subcellularLocation>
        <location evidence="1">Membrane</location>
        <topology evidence="1">Single-pass type I membrane protein</topology>
    </subcellularLocation>
</comment>
<keyword evidence="9" id="KW-0325">Glycoprotein</keyword>
<dbReference type="PANTHER" id="PTHR16675">
    <property type="entry name" value="MHC CLASS I-RELATED"/>
    <property type="match status" value="1"/>
</dbReference>
<evidence type="ECO:0000313" key="12">
    <source>
        <dbReference type="EMBL" id="NXO46856.1"/>
    </source>
</evidence>
<evidence type="ECO:0000313" key="13">
    <source>
        <dbReference type="Proteomes" id="UP000572057"/>
    </source>
</evidence>
<gene>
    <name evidence="12" type="primary">Ha1f_4</name>
    <name evidence="12" type="ORF">LOCOCH_R14779</name>
</gene>
<evidence type="ECO:0000256" key="1">
    <source>
        <dbReference type="ARBA" id="ARBA00004479"/>
    </source>
</evidence>
<dbReference type="Proteomes" id="UP000572057">
    <property type="component" value="Unassembled WGS sequence"/>
</dbReference>
<feature type="transmembrane region" description="Helical" evidence="10">
    <location>
        <begin position="67"/>
        <end position="88"/>
    </location>
</feature>
<evidence type="ECO:0000256" key="4">
    <source>
        <dbReference type="ARBA" id="ARBA00022729"/>
    </source>
</evidence>
<keyword evidence="2" id="KW-0490">MHC I</keyword>
<dbReference type="InterPro" id="IPR003597">
    <property type="entry name" value="Ig_C1-set"/>
</dbReference>
<feature type="non-terminal residue" evidence="12">
    <location>
        <position position="98"/>
    </location>
</feature>
<dbReference type="InterPro" id="IPR003006">
    <property type="entry name" value="Ig/MHC_CS"/>
</dbReference>
<dbReference type="GO" id="GO:0009897">
    <property type="term" value="C:external side of plasma membrane"/>
    <property type="evidence" value="ECO:0007669"/>
    <property type="project" value="TreeGrafter"/>
</dbReference>
<dbReference type="InterPro" id="IPR036179">
    <property type="entry name" value="Ig-like_dom_sf"/>
</dbReference>
<evidence type="ECO:0000256" key="2">
    <source>
        <dbReference type="ARBA" id="ARBA00022451"/>
    </source>
</evidence>
<evidence type="ECO:0000256" key="7">
    <source>
        <dbReference type="ARBA" id="ARBA00023136"/>
    </source>
</evidence>
<protein>
    <submittedName>
        <fullName evidence="12">HA1F protein</fullName>
    </submittedName>
</protein>
<keyword evidence="4" id="KW-0732">Signal</keyword>
<dbReference type="GO" id="GO:0006955">
    <property type="term" value="P:immune response"/>
    <property type="evidence" value="ECO:0007669"/>
    <property type="project" value="TreeGrafter"/>
</dbReference>
<evidence type="ECO:0000256" key="3">
    <source>
        <dbReference type="ARBA" id="ARBA00022692"/>
    </source>
</evidence>
<keyword evidence="8" id="KW-1015">Disulfide bond</keyword>
<feature type="non-terminal residue" evidence="12">
    <location>
        <position position="1"/>
    </location>
</feature>
<name>A0A7L1SDN9_9PASS</name>
<dbReference type="SUPFAM" id="SSF48726">
    <property type="entry name" value="Immunoglobulin"/>
    <property type="match status" value="1"/>
</dbReference>
<reference evidence="13" key="1">
    <citation type="submission" date="2019-09" db="EMBL/GenBank/DDBJ databases">
        <title>Bird 10,000 Genomes (B10K) Project - Family phase.</title>
        <authorList>
            <person name="Zhang G."/>
        </authorList>
    </citation>
    <scope>NUCLEOTIDE SEQUENCE [LARGE SCALE GENOMIC DNA]</scope>
</reference>
<dbReference type="EMBL" id="VXBM01009283">
    <property type="protein sequence ID" value="NXO46856.1"/>
    <property type="molecule type" value="Genomic_DNA"/>
</dbReference>
<keyword evidence="5" id="KW-0391">Immunity</keyword>
<proteinExistence type="predicted"/>
<evidence type="ECO:0000256" key="10">
    <source>
        <dbReference type="SAM" id="Phobius"/>
    </source>
</evidence>
<dbReference type="GO" id="GO:0005615">
    <property type="term" value="C:extracellular space"/>
    <property type="evidence" value="ECO:0007669"/>
    <property type="project" value="TreeGrafter"/>
</dbReference>
<accession>A0A7L1SDN9</accession>
<dbReference type="AlphaFoldDB" id="A0A7L1SDN9"/>
<evidence type="ECO:0000259" key="11">
    <source>
        <dbReference type="Pfam" id="PF07654"/>
    </source>
</evidence>
<evidence type="ECO:0000256" key="8">
    <source>
        <dbReference type="ARBA" id="ARBA00023157"/>
    </source>
</evidence>
<dbReference type="GO" id="GO:0042612">
    <property type="term" value="C:MHC class I protein complex"/>
    <property type="evidence" value="ECO:0007669"/>
    <property type="project" value="UniProtKB-KW"/>
</dbReference>
<dbReference type="Gene3D" id="2.60.40.10">
    <property type="entry name" value="Immunoglobulins"/>
    <property type="match status" value="1"/>
</dbReference>
<keyword evidence="3 10" id="KW-0812">Transmembrane</keyword>
<dbReference type="InterPro" id="IPR013783">
    <property type="entry name" value="Ig-like_fold"/>
</dbReference>
<dbReference type="GO" id="GO:0002474">
    <property type="term" value="P:antigen processing and presentation of peptide antigen via MHC class I"/>
    <property type="evidence" value="ECO:0007669"/>
    <property type="project" value="UniProtKB-KW"/>
</dbReference>
<sequence length="98" mass="10927">MKGDEIWDQETECGGVVPNNDGTFHTWARIKVLPEEWEQYRCRVEHPGMSEPRIFAWEPKSGGNLPVVVAVYIIAAILVIALIGFAVCKRQSGNTQDG</sequence>
<organism evidence="12 13">
    <name type="scientific">Helopsaltes ochotensis</name>
    <name type="common">Middendorff's grasshopper-warbler</name>
    <dbReference type="NCBI Taxonomy" id="3150915"/>
    <lineage>
        <taxon>Eukaryota</taxon>
        <taxon>Metazoa</taxon>
        <taxon>Chordata</taxon>
        <taxon>Craniata</taxon>
        <taxon>Vertebrata</taxon>
        <taxon>Euteleostomi</taxon>
        <taxon>Archelosauria</taxon>
        <taxon>Archosauria</taxon>
        <taxon>Dinosauria</taxon>
        <taxon>Saurischia</taxon>
        <taxon>Theropoda</taxon>
        <taxon>Coelurosauria</taxon>
        <taxon>Aves</taxon>
        <taxon>Neognathae</taxon>
        <taxon>Neoaves</taxon>
        <taxon>Telluraves</taxon>
        <taxon>Australaves</taxon>
        <taxon>Passeriformes</taxon>
        <taxon>Sylvioidea</taxon>
        <taxon>Locustellidae</taxon>
        <taxon>Helopsaltes</taxon>
    </lineage>
</organism>
<dbReference type="Pfam" id="PF07654">
    <property type="entry name" value="C1-set"/>
    <property type="match status" value="1"/>
</dbReference>
<feature type="domain" description="Immunoglobulin C1-set" evidence="11">
    <location>
        <begin position="16"/>
        <end position="48"/>
    </location>
</feature>
<dbReference type="OrthoDB" id="8936120at2759"/>
<evidence type="ECO:0000256" key="5">
    <source>
        <dbReference type="ARBA" id="ARBA00022859"/>
    </source>
</evidence>
<keyword evidence="13" id="KW-1185">Reference proteome</keyword>